<dbReference type="EMBL" id="JAWXXX010000003">
    <property type="protein sequence ID" value="MDX5895508.1"/>
    <property type="molecule type" value="Genomic_DNA"/>
</dbReference>
<proteinExistence type="inferred from homology"/>
<reference evidence="3" key="1">
    <citation type="submission" date="2023-11" db="EMBL/GenBank/DDBJ databases">
        <title>MicrobeMod: A computational toolkit for identifying prokaryotic methylation and restriction-modification with nanopore sequencing.</title>
        <authorList>
            <person name="Crits-Christoph A."/>
            <person name="Kang S.C."/>
            <person name="Lee H."/>
            <person name="Ostrov N."/>
        </authorList>
    </citation>
    <scope>NUCLEOTIDE SEQUENCE</scope>
    <source>
        <strain evidence="3">ATCC 51242</strain>
    </source>
</reference>
<accession>A0AB35TAV1</accession>
<dbReference type="Gene3D" id="3.40.50.620">
    <property type="entry name" value="HUPs"/>
    <property type="match status" value="1"/>
</dbReference>
<dbReference type="AlphaFoldDB" id="A0AB35TAV1"/>
<evidence type="ECO:0000313" key="3">
    <source>
        <dbReference type="EMBL" id="MDX5895508.1"/>
    </source>
</evidence>
<dbReference type="InterPro" id="IPR006016">
    <property type="entry name" value="UspA"/>
</dbReference>
<dbReference type="PRINTS" id="PR01438">
    <property type="entry name" value="UNVRSLSTRESS"/>
</dbReference>
<sequence>MPGVLDGGEAMSYLPERILLATDGSEDAVRASRTAAELARRLGAELHVVHVGLEWHLFTHDYINPKQYERLKEERQKVLDEQVAEIEARGGRVTKAHLRMGRRVDEEVIDLAREIGAELIVVGSRGLGPLSRAVLGSDSNNIVHHAHCPVLVVRREDGAEPTGD</sequence>
<dbReference type="Proteomes" id="UP001281130">
    <property type="component" value="Unassembled WGS sequence"/>
</dbReference>
<evidence type="ECO:0000313" key="4">
    <source>
        <dbReference type="Proteomes" id="UP001281130"/>
    </source>
</evidence>
<feature type="domain" description="UspA" evidence="2">
    <location>
        <begin position="16"/>
        <end position="154"/>
    </location>
</feature>
<dbReference type="PANTHER" id="PTHR46268">
    <property type="entry name" value="STRESS RESPONSE PROTEIN NHAX"/>
    <property type="match status" value="1"/>
</dbReference>
<dbReference type="SUPFAM" id="SSF52402">
    <property type="entry name" value="Adenine nucleotide alpha hydrolases-like"/>
    <property type="match status" value="1"/>
</dbReference>
<dbReference type="PANTHER" id="PTHR46268:SF6">
    <property type="entry name" value="UNIVERSAL STRESS PROTEIN UP12"/>
    <property type="match status" value="1"/>
</dbReference>
<dbReference type="Pfam" id="PF00582">
    <property type="entry name" value="Usp"/>
    <property type="match status" value="1"/>
</dbReference>
<evidence type="ECO:0000259" key="2">
    <source>
        <dbReference type="Pfam" id="PF00582"/>
    </source>
</evidence>
<dbReference type="RefSeq" id="WP_051590079.1">
    <property type="nucleotide sequence ID" value="NZ_CP007516.1"/>
</dbReference>
<evidence type="ECO:0000256" key="1">
    <source>
        <dbReference type="ARBA" id="ARBA00008791"/>
    </source>
</evidence>
<dbReference type="InterPro" id="IPR014729">
    <property type="entry name" value="Rossmann-like_a/b/a_fold"/>
</dbReference>
<organism evidence="3 4">
    <name type="scientific">Rubrobacter radiotolerans</name>
    <name type="common">Arthrobacter radiotolerans</name>
    <dbReference type="NCBI Taxonomy" id="42256"/>
    <lineage>
        <taxon>Bacteria</taxon>
        <taxon>Bacillati</taxon>
        <taxon>Actinomycetota</taxon>
        <taxon>Rubrobacteria</taxon>
        <taxon>Rubrobacterales</taxon>
        <taxon>Rubrobacteraceae</taxon>
        <taxon>Rubrobacter</taxon>
    </lineage>
</organism>
<name>A0AB35TAV1_RUBRA</name>
<comment type="similarity">
    <text evidence="1">Belongs to the universal stress protein A family.</text>
</comment>
<comment type="caution">
    <text evidence="3">The sequence shown here is derived from an EMBL/GenBank/DDBJ whole genome shotgun (WGS) entry which is preliminary data.</text>
</comment>
<dbReference type="InterPro" id="IPR006015">
    <property type="entry name" value="Universal_stress_UspA"/>
</dbReference>
<gene>
    <name evidence="3" type="ORF">SIL72_15880</name>
</gene>
<protein>
    <submittedName>
        <fullName evidence="3">Universal stress protein</fullName>
    </submittedName>
</protein>
<dbReference type="CDD" id="cd00293">
    <property type="entry name" value="USP-like"/>
    <property type="match status" value="1"/>
</dbReference>